<dbReference type="EMBL" id="FNPV01000015">
    <property type="protein sequence ID" value="SDZ22519.1"/>
    <property type="molecule type" value="Genomic_DNA"/>
</dbReference>
<keyword evidence="2" id="KW-1185">Reference proteome</keyword>
<dbReference type="STRING" id="159292.SAMN05192546_1155"/>
<dbReference type="AlphaFoldDB" id="A0A1H3RC33"/>
<evidence type="ECO:0000313" key="1">
    <source>
        <dbReference type="EMBL" id="SDZ22519.1"/>
    </source>
</evidence>
<evidence type="ECO:0000313" key="2">
    <source>
        <dbReference type="Proteomes" id="UP000199230"/>
    </source>
</evidence>
<reference evidence="1 2" key="1">
    <citation type="submission" date="2016-10" db="EMBL/GenBank/DDBJ databases">
        <authorList>
            <person name="de Groot N.N."/>
        </authorList>
    </citation>
    <scope>NUCLEOTIDE SEQUENCE [LARGE SCALE GENOMIC DNA]</scope>
    <source>
        <strain evidence="1 2">APO</strain>
    </source>
</reference>
<protein>
    <submittedName>
        <fullName evidence="1">Abi-like protein</fullName>
    </submittedName>
</protein>
<name>A0A1H3RC33_9FIRM</name>
<dbReference type="Proteomes" id="UP000199230">
    <property type="component" value="Unassembled WGS sequence"/>
</dbReference>
<organism evidence="1 2">
    <name type="scientific">Tindallia californiensis</name>
    <dbReference type="NCBI Taxonomy" id="159292"/>
    <lineage>
        <taxon>Bacteria</taxon>
        <taxon>Bacillati</taxon>
        <taxon>Bacillota</taxon>
        <taxon>Clostridia</taxon>
        <taxon>Peptostreptococcales</taxon>
        <taxon>Tindalliaceae</taxon>
        <taxon>Tindallia</taxon>
    </lineage>
</organism>
<dbReference type="Pfam" id="PF07751">
    <property type="entry name" value="Abi_2"/>
    <property type="match status" value="1"/>
</dbReference>
<accession>A0A1H3RC33</accession>
<proteinExistence type="predicted"/>
<dbReference type="InterPro" id="IPR011664">
    <property type="entry name" value="Abi_system_AbiD/AbiF-like"/>
</dbReference>
<gene>
    <name evidence="1" type="ORF">SAMN05192546_1155</name>
</gene>
<sequence>MTFGEVLQLYKLMSNKNRESISNEFKCTPTELESWLNGLKFARNKCAHNANVIDLKLKTKTKLRNEWKKYIYIEAKNNQSTGGLSDIIIPMVHLTTKINESFQFNEIQKAINTIGDRDDENAIKLGFANAYASAHAISDMGGHFNQNYNSKQMKNCL</sequence>